<feature type="repeat" description="TPR" evidence="1">
    <location>
        <begin position="368"/>
        <end position="401"/>
    </location>
</feature>
<proteinExistence type="predicted"/>
<evidence type="ECO:0000256" key="2">
    <source>
        <dbReference type="SAM" id="SignalP"/>
    </source>
</evidence>
<dbReference type="Pfam" id="PF13424">
    <property type="entry name" value="TPR_12"/>
    <property type="match status" value="4"/>
</dbReference>
<dbReference type="EMBL" id="SRRZ01000008">
    <property type="protein sequence ID" value="NQE32987.1"/>
    <property type="molecule type" value="Genomic_DNA"/>
</dbReference>
<feature type="chain" id="PRO_5045579147" evidence="2">
    <location>
        <begin position="27"/>
        <end position="1019"/>
    </location>
</feature>
<keyword evidence="5" id="KW-1185">Reference proteome</keyword>
<dbReference type="RefSeq" id="WP_172185601.1">
    <property type="nucleotide sequence ID" value="NZ_CAWPPK010000296.1"/>
</dbReference>
<evidence type="ECO:0000256" key="1">
    <source>
        <dbReference type="PROSITE-ProRule" id="PRU00339"/>
    </source>
</evidence>
<feature type="repeat" description="TPR" evidence="1">
    <location>
        <begin position="328"/>
        <end position="361"/>
    </location>
</feature>
<dbReference type="Proteomes" id="UP000702425">
    <property type="component" value="Unassembled WGS sequence"/>
</dbReference>
<dbReference type="PROSITE" id="PS50005">
    <property type="entry name" value="TPR"/>
    <property type="match status" value="7"/>
</dbReference>
<dbReference type="InterPro" id="IPR024983">
    <property type="entry name" value="CHAT_dom"/>
</dbReference>
<feature type="repeat" description="TPR" evidence="1">
    <location>
        <begin position="128"/>
        <end position="161"/>
    </location>
</feature>
<feature type="repeat" description="TPR" evidence="1">
    <location>
        <begin position="248"/>
        <end position="281"/>
    </location>
</feature>
<dbReference type="Pfam" id="PF13176">
    <property type="entry name" value="TPR_7"/>
    <property type="match status" value="1"/>
</dbReference>
<gene>
    <name evidence="4" type="primary">ycf3_2</name>
    <name evidence="4" type="ORF">E5S67_00704</name>
</gene>
<protein>
    <submittedName>
        <fullName evidence="4">Photosystem I assembly protein Ycf3</fullName>
    </submittedName>
</protein>
<comment type="caution">
    <text evidence="4">The sequence shown here is derived from an EMBL/GenBank/DDBJ whole genome shotgun (WGS) entry which is preliminary data.</text>
</comment>
<dbReference type="Pfam" id="PF12770">
    <property type="entry name" value="CHAT"/>
    <property type="match status" value="1"/>
</dbReference>
<sequence length="1019" mass="112950">MFDRTQWVLAGMSIALSLQLSQPVAAAVPVGKAVQTAQNTSSDAAIKALNEGLQLYYQGTIESFKGALVKYEQALNLYRSAGDRAKEAVTISNIGLVYSDLGETQTALGYYNQSLLLSRAVGDRSQEAVTLSNIGLVYSNLGEKQKALEYYNQSLPLSRATGNRSQEAVTLSNIGLVYSNLGEKQKALEYYNQSLPLSRAIGNRSQESITLNNIGSIYDYLREKQKALEYYNQSLPFSRAIGNPGREALTLNNIGKIYEDIGEKQKALEYYNQSLPLSRAAGNRSQEAVTLNNIGLVYSDLGEKQKALEYFSQSLPLSRAVGDRSVEAITLNNIGRIYEDIGEKQKALEYYNQSLSLSRGVSNQWQEAITLNNIGLVYSDLGEKQKALEYFSQSLPLSRAVGDRSMEAITLNNIGLVYLDLGEKQKALEYFSQSLPLSRAVGNAGKEALTLYNMAFLKRDRGNLTEALNDIEASIKIIENLRTKIASPELRTSYFATVQNYYEFYIDLLMQLHKTNPKSGYDTKALEASERSRARSLLELLQESNANIRAGIDPNLLQQENRAKQQLDAIEKQRIEALSHPNPQQAKIDEIEKQRLTLLQEYQQIQTGIRSASPRYAALTQPQPLTLPEIQKQILDENTILLQYSLGKDRSYLWVVTSTGLTSYELPKQVDIETAARKFRDAITSATYRNIPQKIADVSANLGQLILQPAAAQLGNKRLLIVPDGVLHYTPFPALNLAQTAGQNANIPLITQHEIITLPSASTLAILRQNYGDRKPPGQTLAILADPVFSPDDERVKGQLTPATTEKLEANNLGLNRALSASNREWPPKRLPFTRQEAQTILSLFPSASSSEKIDFSASRTTATDGSLANYQIVHFATHGMANSQNPELSGILMSMIDDKGNLVNGFLRLTDIFNLKLAANLVVLSACQSGMGQNIKGEGMVGLTRGFMYAGAQRVAVSLWNVDDEGTSVLMQKFYQKMLQQKLAPAAALRAAQIEMMQHEKWQSPYYWAAFTLQGEWK</sequence>
<dbReference type="SUPFAM" id="SSF48452">
    <property type="entry name" value="TPR-like"/>
    <property type="match status" value="3"/>
</dbReference>
<dbReference type="PANTHER" id="PTHR10098:SF108">
    <property type="entry name" value="TETRATRICOPEPTIDE REPEAT PROTEIN 28"/>
    <property type="match status" value="1"/>
</dbReference>
<evidence type="ECO:0000259" key="3">
    <source>
        <dbReference type="Pfam" id="PF12770"/>
    </source>
</evidence>
<dbReference type="SMART" id="SM00028">
    <property type="entry name" value="TPR"/>
    <property type="match status" value="10"/>
</dbReference>
<feature type="repeat" description="TPR" evidence="1">
    <location>
        <begin position="288"/>
        <end position="321"/>
    </location>
</feature>
<feature type="repeat" description="TPR" evidence="1">
    <location>
        <begin position="408"/>
        <end position="441"/>
    </location>
</feature>
<name>A0ABX2CTH0_9CYAN</name>
<dbReference type="PANTHER" id="PTHR10098">
    <property type="entry name" value="RAPSYN-RELATED"/>
    <property type="match status" value="1"/>
</dbReference>
<keyword evidence="1" id="KW-0802">TPR repeat</keyword>
<organism evidence="4 5">
    <name type="scientific">Microcoleus asticus IPMA8</name>
    <dbReference type="NCBI Taxonomy" id="2563858"/>
    <lineage>
        <taxon>Bacteria</taxon>
        <taxon>Bacillati</taxon>
        <taxon>Cyanobacteriota</taxon>
        <taxon>Cyanophyceae</taxon>
        <taxon>Oscillatoriophycideae</taxon>
        <taxon>Oscillatoriales</taxon>
        <taxon>Microcoleaceae</taxon>
        <taxon>Microcoleus</taxon>
        <taxon>Microcoleus asticus</taxon>
    </lineage>
</organism>
<dbReference type="InterPro" id="IPR019734">
    <property type="entry name" value="TPR_rpt"/>
</dbReference>
<accession>A0ABX2CTH0</accession>
<dbReference type="Gene3D" id="1.25.40.10">
    <property type="entry name" value="Tetratricopeptide repeat domain"/>
    <property type="match status" value="3"/>
</dbReference>
<dbReference type="InterPro" id="IPR011990">
    <property type="entry name" value="TPR-like_helical_dom_sf"/>
</dbReference>
<keyword evidence="2" id="KW-0732">Signal</keyword>
<evidence type="ECO:0000313" key="5">
    <source>
        <dbReference type="Proteomes" id="UP000702425"/>
    </source>
</evidence>
<feature type="signal peptide" evidence="2">
    <location>
        <begin position="1"/>
        <end position="26"/>
    </location>
</feature>
<feature type="repeat" description="TPR" evidence="1">
    <location>
        <begin position="168"/>
        <end position="201"/>
    </location>
</feature>
<reference evidence="4 5" key="1">
    <citation type="journal article" date="2020" name="Sci. Rep.">
        <title>A novel cyanobacterial geosmin producer, revising GeoA distribution and dispersion patterns in Bacteria.</title>
        <authorList>
            <person name="Churro C."/>
            <person name="Semedo-Aguiar A.P."/>
            <person name="Silva A.D."/>
            <person name="Pereira-Leal J.B."/>
            <person name="Leite R.B."/>
        </authorList>
    </citation>
    <scope>NUCLEOTIDE SEQUENCE [LARGE SCALE GENOMIC DNA]</scope>
    <source>
        <strain evidence="4 5">IPMA8</strain>
    </source>
</reference>
<feature type="domain" description="CHAT" evidence="3">
    <location>
        <begin position="699"/>
        <end position="1017"/>
    </location>
</feature>
<evidence type="ECO:0000313" key="4">
    <source>
        <dbReference type="EMBL" id="NQE32987.1"/>
    </source>
</evidence>